<evidence type="ECO:0000259" key="9">
    <source>
        <dbReference type="PROSITE" id="PS51096"/>
    </source>
</evidence>
<keyword evidence="3" id="KW-0963">Cytoplasm</keyword>
<dbReference type="KEGG" id="kox:KOX_13530"/>
<evidence type="ECO:0000256" key="1">
    <source>
        <dbReference type="ARBA" id="ARBA00004496"/>
    </source>
</evidence>
<dbReference type="NCBIfam" id="TIGR00824">
    <property type="entry name" value="EIIA-man"/>
    <property type="match status" value="1"/>
</dbReference>
<dbReference type="InterPro" id="IPR036662">
    <property type="entry name" value="PTS_EIIA_man-typ_sf"/>
</dbReference>
<keyword evidence="7" id="KW-0598">Phosphotransferase system</keyword>
<protein>
    <submittedName>
        <fullName evidence="10">PTS system mannose-specific transporter subunits IIAB</fullName>
    </submittedName>
</protein>
<evidence type="ECO:0000256" key="6">
    <source>
        <dbReference type="ARBA" id="ARBA00022679"/>
    </source>
</evidence>
<dbReference type="PATRIC" id="fig|1006551.4.peg.2724"/>
<dbReference type="EMBL" id="CP003218">
    <property type="protein sequence ID" value="AEX04430.1"/>
    <property type="molecule type" value="Genomic_DNA"/>
</dbReference>
<keyword evidence="4" id="KW-0597">Phosphoprotein</keyword>
<dbReference type="InterPro" id="IPR013789">
    <property type="entry name" value="PTS_EIIA_man"/>
</dbReference>
<keyword evidence="5" id="KW-0762">Sugar transport</keyword>
<dbReference type="AlphaFoldDB" id="A0A0H3HDC7"/>
<keyword evidence="2" id="KW-0813">Transport</keyword>
<evidence type="ECO:0000256" key="4">
    <source>
        <dbReference type="ARBA" id="ARBA00022553"/>
    </source>
</evidence>
<dbReference type="GO" id="GO:0005737">
    <property type="term" value="C:cytoplasm"/>
    <property type="evidence" value="ECO:0007669"/>
    <property type="project" value="UniProtKB-SubCell"/>
</dbReference>
<comment type="subcellular location">
    <subcellularLocation>
        <location evidence="1">Cytoplasm</location>
    </subcellularLocation>
</comment>
<reference evidence="10 11" key="1">
    <citation type="journal article" date="2012" name="J. Bacteriol.">
        <title>Complete genome sequence of Klebsiella oxytoca KCTC 1686, used in production of 2,3-butanediol.</title>
        <authorList>
            <person name="Shin S.H."/>
            <person name="Kim S."/>
            <person name="Kim J.Y."/>
            <person name="Lee S."/>
            <person name="Um Y."/>
            <person name="Oh M.K."/>
            <person name="Kim Y.R."/>
            <person name="Lee J."/>
            <person name="Yang K.S."/>
        </authorList>
    </citation>
    <scope>NUCLEOTIDE SEQUENCE [LARGE SCALE GENOMIC DNA]</scope>
    <source>
        <strain evidence="11">ATCC 8724 / DSM 4798 / JCM 20051 / NBRC 3318 / NRRL B-199 / KCTC 1686</strain>
    </source>
</reference>
<keyword evidence="8" id="KW-0418">Kinase</keyword>
<organism evidence="10 11">
    <name type="scientific">Klebsiella michiganensis (strain ATCC 8724 / DSM 4798 / JCM 20051 / NBRC 3318 / NRRL B-199 / KCTC 1686 / BUCSAV 143 / CCM 1901)</name>
    <dbReference type="NCBI Taxonomy" id="1006551"/>
    <lineage>
        <taxon>Bacteria</taxon>
        <taxon>Pseudomonadati</taxon>
        <taxon>Pseudomonadota</taxon>
        <taxon>Gammaproteobacteria</taxon>
        <taxon>Enterobacterales</taxon>
        <taxon>Enterobacteriaceae</taxon>
        <taxon>Klebsiella/Raoultella group</taxon>
        <taxon>Klebsiella</taxon>
    </lineage>
</organism>
<keyword evidence="6" id="KW-0808">Transferase</keyword>
<dbReference type="GO" id="GO:0016301">
    <property type="term" value="F:kinase activity"/>
    <property type="evidence" value="ECO:0007669"/>
    <property type="project" value="UniProtKB-KW"/>
</dbReference>
<dbReference type="HOGENOM" id="CLU_123235_1_1_6"/>
<dbReference type="InterPro" id="IPR033887">
    <property type="entry name" value="PTS_IIA_man"/>
</dbReference>
<dbReference type="RefSeq" id="WP_014228288.1">
    <property type="nucleotide sequence ID" value="NC_016612.1"/>
</dbReference>
<dbReference type="Proteomes" id="UP000007843">
    <property type="component" value="Chromosome"/>
</dbReference>
<name>A0A0H3HDC7_KLEM8</name>
<dbReference type="InterPro" id="IPR051471">
    <property type="entry name" value="Bacterial_PTS_sugar_comp"/>
</dbReference>
<dbReference type="PROSITE" id="PS51096">
    <property type="entry name" value="PTS_EIIA_TYPE_4"/>
    <property type="match status" value="1"/>
</dbReference>
<dbReference type="PANTHER" id="PTHR33799:SF1">
    <property type="entry name" value="PTS SYSTEM MANNOSE-SPECIFIC EIIAB COMPONENT-RELATED"/>
    <property type="match status" value="1"/>
</dbReference>
<sequence length="143" mass="15709">MNTAIIVATHGAAAGPLINTTQMIVGQQENIATIDFLPGENVDTLVTKFENVLQTLDQRDGVIFLVDIYAGSPFNAASLLSMKKDNWDVITGVNVPMLINVFLERESVGEYLQLVDISKQTARDGIKSLKYSLNNNNTEEDHL</sequence>
<accession>A0A0H3HDC7</accession>
<feature type="domain" description="PTS EIIA type-4" evidence="9">
    <location>
        <begin position="2"/>
        <end position="126"/>
    </location>
</feature>
<evidence type="ECO:0000313" key="11">
    <source>
        <dbReference type="Proteomes" id="UP000007843"/>
    </source>
</evidence>
<gene>
    <name evidence="10" type="ordered locus">KOX_13530</name>
</gene>
<dbReference type="SUPFAM" id="SSF53062">
    <property type="entry name" value="PTS system fructose IIA component-like"/>
    <property type="match status" value="1"/>
</dbReference>
<dbReference type="CDD" id="cd00006">
    <property type="entry name" value="PTS_IIA_man"/>
    <property type="match status" value="1"/>
</dbReference>
<dbReference type="PANTHER" id="PTHR33799">
    <property type="entry name" value="PTS PERMEASE-RELATED-RELATED"/>
    <property type="match status" value="1"/>
</dbReference>
<dbReference type="GO" id="GO:0016020">
    <property type="term" value="C:membrane"/>
    <property type="evidence" value="ECO:0007669"/>
    <property type="project" value="InterPro"/>
</dbReference>
<evidence type="ECO:0000256" key="2">
    <source>
        <dbReference type="ARBA" id="ARBA00022448"/>
    </source>
</evidence>
<dbReference type="Pfam" id="PF03610">
    <property type="entry name" value="EIIA-man"/>
    <property type="match status" value="1"/>
</dbReference>
<evidence type="ECO:0000313" key="10">
    <source>
        <dbReference type="EMBL" id="AEX04430.1"/>
    </source>
</evidence>
<evidence type="ECO:0000256" key="5">
    <source>
        <dbReference type="ARBA" id="ARBA00022597"/>
    </source>
</evidence>
<evidence type="ECO:0000256" key="3">
    <source>
        <dbReference type="ARBA" id="ARBA00022490"/>
    </source>
</evidence>
<evidence type="ECO:0000256" key="7">
    <source>
        <dbReference type="ARBA" id="ARBA00022683"/>
    </source>
</evidence>
<dbReference type="Gene3D" id="3.40.50.510">
    <property type="entry name" value="Phosphotransferase system, mannose-type IIA component"/>
    <property type="match status" value="1"/>
</dbReference>
<dbReference type="GO" id="GO:0016773">
    <property type="term" value="F:phosphotransferase activity, alcohol group as acceptor"/>
    <property type="evidence" value="ECO:0007669"/>
    <property type="project" value="InterPro"/>
</dbReference>
<dbReference type="GO" id="GO:0009401">
    <property type="term" value="P:phosphoenolpyruvate-dependent sugar phosphotransferase system"/>
    <property type="evidence" value="ECO:0007669"/>
    <property type="project" value="UniProtKB-KW"/>
</dbReference>
<dbReference type="InterPro" id="IPR004701">
    <property type="entry name" value="PTS_EIIA_man-typ"/>
</dbReference>
<proteinExistence type="predicted"/>
<evidence type="ECO:0000256" key="8">
    <source>
        <dbReference type="ARBA" id="ARBA00022777"/>
    </source>
</evidence>